<dbReference type="AlphaFoldDB" id="A0A5S6QEB4"/>
<reference evidence="2" key="1">
    <citation type="submission" date="2019-12" db="UniProtKB">
        <authorList>
            <consortium name="WormBaseParasite"/>
        </authorList>
    </citation>
    <scope>IDENTIFICATION</scope>
</reference>
<dbReference type="Proteomes" id="UP000046395">
    <property type="component" value="Unassembled WGS sequence"/>
</dbReference>
<accession>A0A5S6QEB4</accession>
<keyword evidence="1" id="KW-1185">Reference proteome</keyword>
<proteinExistence type="predicted"/>
<dbReference type="STRING" id="70415.A0A5S6QEB4"/>
<dbReference type="PANTHER" id="PTHR33198:SF20">
    <property type="entry name" value="RETROTRANSPOSON GAG DOMAIN-CONTAINING PROTEIN"/>
    <property type="match status" value="1"/>
</dbReference>
<organism evidence="1 2">
    <name type="scientific">Trichuris muris</name>
    <name type="common">Mouse whipworm</name>
    <dbReference type="NCBI Taxonomy" id="70415"/>
    <lineage>
        <taxon>Eukaryota</taxon>
        <taxon>Metazoa</taxon>
        <taxon>Ecdysozoa</taxon>
        <taxon>Nematoda</taxon>
        <taxon>Enoplea</taxon>
        <taxon>Dorylaimia</taxon>
        <taxon>Trichinellida</taxon>
        <taxon>Trichuridae</taxon>
        <taxon>Trichuris</taxon>
    </lineage>
</organism>
<evidence type="ECO:0000313" key="1">
    <source>
        <dbReference type="Proteomes" id="UP000046395"/>
    </source>
</evidence>
<dbReference type="PANTHER" id="PTHR33198">
    <property type="entry name" value="ANK_REP_REGION DOMAIN-CONTAINING PROTEIN-RELATED"/>
    <property type="match status" value="1"/>
</dbReference>
<name>A0A5S6QEB4_TRIMR</name>
<dbReference type="WBParaSite" id="TMUE_1000005563.1">
    <property type="protein sequence ID" value="TMUE_1000005563.1"/>
    <property type="gene ID" value="WBGene00299316"/>
</dbReference>
<protein>
    <submittedName>
        <fullName evidence="2">Retrotransposon gag domain-containing protein</fullName>
    </submittedName>
</protein>
<evidence type="ECO:0000313" key="2">
    <source>
        <dbReference type="WBParaSite" id="TMUE_1000005563.1"/>
    </source>
</evidence>
<sequence length="245" mass="27470">MERLLKPDKLDVDTSSPTASLEWKHWLATFQYFVGALPPGRADPKALLVNHVSPTTFSIIAEAPSYEEAIQTLKDMFERPVNEVHERYRLATRRQQPSESIDEFLRALKTLSTECSFKAVSAKQYQEELIRDAFVSGLRSQTIRQRLLDSKTCDLASCLDVARILESAQKSSEAFATPLAHEATVSAAAAGTPESDDADVHEETYADATQQKTVCFFCGLPKHPRSRCPAREATCHKRRKRGHYA</sequence>